<gene>
    <name evidence="2" type="ORF">LTR36_004457</name>
</gene>
<organism evidence="2 3">
    <name type="scientific">Oleoguttula mirabilis</name>
    <dbReference type="NCBI Taxonomy" id="1507867"/>
    <lineage>
        <taxon>Eukaryota</taxon>
        <taxon>Fungi</taxon>
        <taxon>Dikarya</taxon>
        <taxon>Ascomycota</taxon>
        <taxon>Pezizomycotina</taxon>
        <taxon>Dothideomycetes</taxon>
        <taxon>Dothideomycetidae</taxon>
        <taxon>Mycosphaerellales</taxon>
        <taxon>Teratosphaeriaceae</taxon>
        <taxon>Oleoguttula</taxon>
    </lineage>
</organism>
<protein>
    <submittedName>
        <fullName evidence="2">Uncharacterized protein</fullName>
    </submittedName>
</protein>
<evidence type="ECO:0000313" key="3">
    <source>
        <dbReference type="Proteomes" id="UP001324427"/>
    </source>
</evidence>
<evidence type="ECO:0000313" key="2">
    <source>
        <dbReference type="EMBL" id="KAK4544247.1"/>
    </source>
</evidence>
<proteinExistence type="predicted"/>
<comment type="caution">
    <text evidence="2">The sequence shown here is derived from an EMBL/GenBank/DDBJ whole genome shotgun (WGS) entry which is preliminary data.</text>
</comment>
<sequence length="109" mass="11708">MKSITIEFCHETPRSQLLFKSIQETLLVQEMAGEIRLLESDDITGISTPLLSPGCPTTSPTPSSSSFAAIAQAGGYFALASLRCPRPKNALTTTTTPATPSKRPELKRT</sequence>
<feature type="region of interest" description="Disordered" evidence="1">
    <location>
        <begin position="88"/>
        <end position="109"/>
    </location>
</feature>
<keyword evidence="3" id="KW-1185">Reference proteome</keyword>
<reference evidence="2 3" key="1">
    <citation type="submission" date="2021-11" db="EMBL/GenBank/DDBJ databases">
        <title>Black yeast isolated from Biological Soil Crust.</title>
        <authorList>
            <person name="Kurbessoian T."/>
        </authorList>
    </citation>
    <scope>NUCLEOTIDE SEQUENCE [LARGE SCALE GENOMIC DNA]</scope>
    <source>
        <strain evidence="2 3">CCFEE 5522</strain>
    </source>
</reference>
<evidence type="ECO:0000256" key="1">
    <source>
        <dbReference type="SAM" id="MobiDB-lite"/>
    </source>
</evidence>
<dbReference type="EMBL" id="JAVFHQ010000026">
    <property type="protein sequence ID" value="KAK4544247.1"/>
    <property type="molecule type" value="Genomic_DNA"/>
</dbReference>
<dbReference type="Proteomes" id="UP001324427">
    <property type="component" value="Unassembled WGS sequence"/>
</dbReference>
<accession>A0AAV9JHA4</accession>
<dbReference type="AlphaFoldDB" id="A0AAV9JHA4"/>
<name>A0AAV9JHA4_9PEZI</name>